<evidence type="ECO:0000313" key="3">
    <source>
        <dbReference type="Proteomes" id="UP000242942"/>
    </source>
</evidence>
<dbReference type="Proteomes" id="UP000242942">
    <property type="component" value="Unassembled WGS sequence"/>
</dbReference>
<evidence type="ECO:0000256" key="1">
    <source>
        <dbReference type="SAM" id="Phobius"/>
    </source>
</evidence>
<dbReference type="VEuPathDB" id="PlasmoDB:POWCR01_000149000"/>
<keyword evidence="1" id="KW-1133">Transmembrane helix</keyword>
<evidence type="ECO:0000313" key="2">
    <source>
        <dbReference type="EMBL" id="SBT85045.1"/>
    </source>
</evidence>
<reference evidence="2 3" key="1">
    <citation type="submission" date="2016-06" db="EMBL/GenBank/DDBJ databases">
        <authorList>
            <consortium name="Pathogen Informatics"/>
        </authorList>
    </citation>
    <scope>NUCLEOTIDE SEQUENCE [LARGE SCALE GENOMIC DNA]</scope>
    <source>
        <strain evidence="2">PocGH01</strain>
    </source>
</reference>
<protein>
    <submittedName>
        <fullName evidence="2">PIR protein</fullName>
    </submittedName>
</protein>
<sequence length="266" mass="31954">MSGYYKKFKKFYINLFVFPFFFTVYEFRKGEKLTPSQYYEIFFKIRNTFNSNKDGEYDNFLHKTDQALRNISMYLIENYKNDYYYTCLTVESVNDCEERCKYLNDWLNEKKSIYTSNGKCTYYNKLWKDYVEDLWDEIDKTMNNQHKCIRKGDLPGKTFPNDKFSIFCNMNPSEVLSYTCPDMAYANTCTTILTMSYVALGIVIFYLYLFKFSNLGNRIKNIIKNKLRIGGHMDEHENDELLRNSENETMSPINRMYNINYNSPRN</sequence>
<organism evidence="2 3">
    <name type="scientific">Plasmodium ovale</name>
    <name type="common">malaria parasite P. ovale</name>
    <dbReference type="NCBI Taxonomy" id="36330"/>
    <lineage>
        <taxon>Eukaryota</taxon>
        <taxon>Sar</taxon>
        <taxon>Alveolata</taxon>
        <taxon>Apicomplexa</taxon>
        <taxon>Aconoidasida</taxon>
        <taxon>Haemosporida</taxon>
        <taxon>Plasmodiidae</taxon>
        <taxon>Plasmodium</taxon>
        <taxon>Plasmodium (Plasmodium)</taxon>
    </lineage>
</organism>
<keyword evidence="3" id="KW-1185">Reference proteome</keyword>
<keyword evidence="1" id="KW-0472">Membrane</keyword>
<name>A0A1D3JGF8_PLAOA</name>
<accession>A0A1D3JGF8</accession>
<dbReference type="EMBL" id="FLRI01000617">
    <property type="protein sequence ID" value="SBT85045.1"/>
    <property type="molecule type" value="Genomic_DNA"/>
</dbReference>
<keyword evidence="1" id="KW-0812">Transmembrane</keyword>
<proteinExistence type="predicted"/>
<dbReference type="InterPro" id="IPR008780">
    <property type="entry name" value="Plasmodium_Vir"/>
</dbReference>
<gene>
    <name evidence="2" type="primary">PocGH01_00061400</name>
    <name evidence="2" type="ORF">POCGH01_00061400</name>
</gene>
<dbReference type="VEuPathDB" id="PlasmoDB:PocGH01_00061400"/>
<feature type="transmembrane region" description="Helical" evidence="1">
    <location>
        <begin position="192"/>
        <end position="210"/>
    </location>
</feature>
<dbReference type="AlphaFoldDB" id="A0A1D3JGF8"/>
<dbReference type="Pfam" id="PF05795">
    <property type="entry name" value="Plasmodium_Vir"/>
    <property type="match status" value="1"/>
</dbReference>